<dbReference type="EMBL" id="VCMV01000013">
    <property type="protein sequence ID" value="KAB0267565.1"/>
    <property type="molecule type" value="Genomic_DNA"/>
</dbReference>
<comment type="caution">
    <text evidence="3">The sequence shown here is derived from an EMBL/GenBank/DDBJ whole genome shotgun (WGS) entry which is preliminary data.</text>
</comment>
<evidence type="ECO:0000259" key="1">
    <source>
        <dbReference type="Pfam" id="PF00534"/>
    </source>
</evidence>
<organism evidence="3 4">
    <name type="scientific">Microvirga brassicacearum</name>
    <dbReference type="NCBI Taxonomy" id="2580413"/>
    <lineage>
        <taxon>Bacteria</taxon>
        <taxon>Pseudomonadati</taxon>
        <taxon>Pseudomonadota</taxon>
        <taxon>Alphaproteobacteria</taxon>
        <taxon>Hyphomicrobiales</taxon>
        <taxon>Methylobacteriaceae</taxon>
        <taxon>Microvirga</taxon>
    </lineage>
</organism>
<dbReference type="GO" id="GO:0016758">
    <property type="term" value="F:hexosyltransferase activity"/>
    <property type="evidence" value="ECO:0007669"/>
    <property type="project" value="TreeGrafter"/>
</dbReference>
<evidence type="ECO:0000313" key="4">
    <source>
        <dbReference type="Proteomes" id="UP000325684"/>
    </source>
</evidence>
<dbReference type="InterPro" id="IPR028098">
    <property type="entry name" value="Glyco_trans_4-like_N"/>
</dbReference>
<dbReference type="SUPFAM" id="SSF53756">
    <property type="entry name" value="UDP-Glycosyltransferase/glycogen phosphorylase"/>
    <property type="match status" value="1"/>
</dbReference>
<dbReference type="OrthoDB" id="5147801at2"/>
<dbReference type="InterPro" id="IPR001296">
    <property type="entry name" value="Glyco_trans_1"/>
</dbReference>
<evidence type="ECO:0000313" key="3">
    <source>
        <dbReference type="EMBL" id="KAB0267565.1"/>
    </source>
</evidence>
<keyword evidence="3" id="KW-0808">Transferase</keyword>
<proteinExistence type="predicted"/>
<dbReference type="AlphaFoldDB" id="A0A5N3PD40"/>
<gene>
    <name evidence="3" type="ORF">FEZ63_09760</name>
</gene>
<reference evidence="3 4" key="1">
    <citation type="journal article" date="2019" name="Microorganisms">
        <title>Genome Insights into the Novel Species Microvirga brassicacearum, a Rapeseed Endophyte with Biotechnological Potential.</title>
        <authorList>
            <person name="Jimenez-Gomez A."/>
            <person name="Saati-Santamaria Z."/>
            <person name="Igual J.M."/>
            <person name="Rivas R."/>
            <person name="Mateos P.F."/>
            <person name="Garcia-Fraile P."/>
        </authorList>
    </citation>
    <scope>NUCLEOTIDE SEQUENCE [LARGE SCALE GENOMIC DNA]</scope>
    <source>
        <strain evidence="3 4">CDVBN77</strain>
    </source>
</reference>
<feature type="domain" description="Glycosyl transferase family 1" evidence="1">
    <location>
        <begin position="227"/>
        <end position="404"/>
    </location>
</feature>
<sequence>MVNSSSTAFNATFCNVSPNKALTSVSFSTRPGGGPAFPASSFHPLAGRTILQIIPELEAGGAERTAVDVAEGLVHAGARALVATEGGRLVGELQAKGGVWVPFPAATKNPFSMLLNVRRLARICHREKVSLVHARSRAPAWVALGAARSLNIPFVTTYHGSYAGRSSVKVLYNSVMSRGDLVIANSHYTGDLIRSLYPQATERVRVIHRGTDFSVFSPAAVSPDRVENLRKSWGVAPHERVVLLAARLTGWKGQKVLVEAAAKLRDTGISDVAYILAGDPQGRDSYVKDLDNLIAARKLKGIVRRVGHCTDMPAAFLAASVVTVPSTEPEAFGRSAVEAQAMGTPVVVSDLGAVPETVLAPPVVLPQERTGWRIPPGDADALAGALDAALALGASARIALGARAKRHVEQHFSLERMVTSTLEVYSALLEGRFPRRTS</sequence>
<feature type="domain" description="Glycosyltransferase subfamily 4-like N-terminal" evidence="2">
    <location>
        <begin position="60"/>
        <end position="213"/>
    </location>
</feature>
<dbReference type="Proteomes" id="UP000325684">
    <property type="component" value="Unassembled WGS sequence"/>
</dbReference>
<dbReference type="Pfam" id="PF00534">
    <property type="entry name" value="Glycos_transf_1"/>
    <property type="match status" value="1"/>
</dbReference>
<dbReference type="Gene3D" id="3.40.50.2000">
    <property type="entry name" value="Glycogen Phosphorylase B"/>
    <property type="match status" value="2"/>
</dbReference>
<accession>A0A5N3PD40</accession>
<dbReference type="CDD" id="cd03819">
    <property type="entry name" value="GT4_WavL-like"/>
    <property type="match status" value="1"/>
</dbReference>
<evidence type="ECO:0000259" key="2">
    <source>
        <dbReference type="Pfam" id="PF13439"/>
    </source>
</evidence>
<dbReference type="PANTHER" id="PTHR45947">
    <property type="entry name" value="SULFOQUINOVOSYL TRANSFERASE SQD2"/>
    <property type="match status" value="1"/>
</dbReference>
<dbReference type="InterPro" id="IPR050194">
    <property type="entry name" value="Glycosyltransferase_grp1"/>
</dbReference>
<keyword evidence="4" id="KW-1185">Reference proteome</keyword>
<name>A0A5N3PD40_9HYPH</name>
<dbReference type="PANTHER" id="PTHR45947:SF3">
    <property type="entry name" value="SULFOQUINOVOSYL TRANSFERASE SQD2"/>
    <property type="match status" value="1"/>
</dbReference>
<protein>
    <submittedName>
        <fullName evidence="3">Glycosyltransferase family 4 protein</fullName>
    </submittedName>
</protein>
<dbReference type="Pfam" id="PF13439">
    <property type="entry name" value="Glyco_transf_4"/>
    <property type="match status" value="1"/>
</dbReference>